<gene>
    <name evidence="10" type="ORF">MNOR_LOCUS24885</name>
</gene>
<keyword evidence="5" id="KW-0418">Kinase</keyword>
<feature type="binding site" evidence="7">
    <location>
        <position position="77"/>
    </location>
    <ligand>
        <name>ATP</name>
        <dbReference type="ChEBI" id="CHEBI:30616"/>
    </ligand>
</feature>
<dbReference type="EC" id="2.7.11.1" evidence="1"/>
<dbReference type="EMBL" id="CAXKWB010023225">
    <property type="protein sequence ID" value="CAL4124931.1"/>
    <property type="molecule type" value="Genomic_DNA"/>
</dbReference>
<dbReference type="Gene3D" id="3.30.200.20">
    <property type="entry name" value="Phosphorylase Kinase, domain 1"/>
    <property type="match status" value="1"/>
</dbReference>
<dbReference type="PROSITE" id="PS00107">
    <property type="entry name" value="PROTEIN_KINASE_ATP"/>
    <property type="match status" value="1"/>
</dbReference>
<keyword evidence="6 7" id="KW-0067">ATP-binding</keyword>
<dbReference type="Pfam" id="PF00069">
    <property type="entry name" value="Pkinase"/>
    <property type="match status" value="2"/>
</dbReference>
<evidence type="ECO:0000256" key="7">
    <source>
        <dbReference type="PROSITE-ProRule" id="PRU10141"/>
    </source>
</evidence>
<evidence type="ECO:0000256" key="1">
    <source>
        <dbReference type="ARBA" id="ARBA00012513"/>
    </source>
</evidence>
<keyword evidence="3" id="KW-0808">Transferase</keyword>
<evidence type="ECO:0000256" key="3">
    <source>
        <dbReference type="ARBA" id="ARBA00022679"/>
    </source>
</evidence>
<dbReference type="GO" id="GO:0004674">
    <property type="term" value="F:protein serine/threonine kinase activity"/>
    <property type="evidence" value="ECO:0007669"/>
    <property type="project" value="UniProtKB-KW"/>
</dbReference>
<feature type="compositionally biased region" description="Basic and acidic residues" evidence="8">
    <location>
        <begin position="269"/>
        <end position="282"/>
    </location>
</feature>
<evidence type="ECO:0000256" key="2">
    <source>
        <dbReference type="ARBA" id="ARBA00022527"/>
    </source>
</evidence>
<feature type="compositionally biased region" description="Polar residues" evidence="8">
    <location>
        <begin position="655"/>
        <end position="671"/>
    </location>
</feature>
<comment type="caution">
    <text evidence="10">The sequence shown here is derived from an EMBL/GenBank/DDBJ whole genome shotgun (WGS) entry which is preliminary data.</text>
</comment>
<dbReference type="SMART" id="SM00220">
    <property type="entry name" value="S_TKc"/>
    <property type="match status" value="1"/>
</dbReference>
<accession>A0AAV2RJD3</accession>
<evidence type="ECO:0000256" key="4">
    <source>
        <dbReference type="ARBA" id="ARBA00022741"/>
    </source>
</evidence>
<proteinExistence type="predicted"/>
<keyword evidence="11" id="KW-1185">Reference proteome</keyword>
<dbReference type="InterPro" id="IPR017441">
    <property type="entry name" value="Protein_kinase_ATP_BS"/>
</dbReference>
<name>A0AAV2RJD3_MEGNR</name>
<feature type="non-terminal residue" evidence="10">
    <location>
        <position position="728"/>
    </location>
</feature>
<evidence type="ECO:0000256" key="6">
    <source>
        <dbReference type="ARBA" id="ARBA00022840"/>
    </source>
</evidence>
<protein>
    <recommendedName>
        <fullName evidence="1">non-specific serine/threonine protein kinase</fullName>
        <ecNumber evidence="1">2.7.11.1</ecNumber>
    </recommendedName>
</protein>
<organism evidence="10 11">
    <name type="scientific">Meganyctiphanes norvegica</name>
    <name type="common">Northern krill</name>
    <name type="synonym">Thysanopoda norvegica</name>
    <dbReference type="NCBI Taxonomy" id="48144"/>
    <lineage>
        <taxon>Eukaryota</taxon>
        <taxon>Metazoa</taxon>
        <taxon>Ecdysozoa</taxon>
        <taxon>Arthropoda</taxon>
        <taxon>Crustacea</taxon>
        <taxon>Multicrustacea</taxon>
        <taxon>Malacostraca</taxon>
        <taxon>Eumalacostraca</taxon>
        <taxon>Eucarida</taxon>
        <taxon>Euphausiacea</taxon>
        <taxon>Euphausiidae</taxon>
        <taxon>Meganyctiphanes</taxon>
    </lineage>
</organism>
<feature type="region of interest" description="Disordered" evidence="8">
    <location>
        <begin position="655"/>
        <end position="680"/>
    </location>
</feature>
<dbReference type="AlphaFoldDB" id="A0AAV2RJD3"/>
<evidence type="ECO:0000259" key="9">
    <source>
        <dbReference type="PROSITE" id="PS50011"/>
    </source>
</evidence>
<feature type="domain" description="Protein kinase" evidence="9">
    <location>
        <begin position="43"/>
        <end position="716"/>
    </location>
</feature>
<dbReference type="InterPro" id="IPR000719">
    <property type="entry name" value="Prot_kinase_dom"/>
</dbReference>
<dbReference type="GO" id="GO:0005634">
    <property type="term" value="C:nucleus"/>
    <property type="evidence" value="ECO:0007669"/>
    <property type="project" value="TreeGrafter"/>
</dbReference>
<dbReference type="InterPro" id="IPR011009">
    <property type="entry name" value="Kinase-like_dom_sf"/>
</dbReference>
<sequence>MAAQLSMARHSVRVPGCCRRRRFEEDDHMALLLDNVPALDQLFTLNKRIGHGTFSSVYLGRMKHNTTINGRNHFAIKHIIPTSHPSRVYMELKCMKLIGSYINMKHMQSFFSKMFYLVPFLFFQEYVGALSTKELADYMYNLLLALKRVHSFGIIHRDVKPANFLYSRKEKRYSLIDFGLAQEVKKLEARHGFRKMLSPPIIDTPLAAGRGNVKRKLTIGSQSSPEIGHKRPRQVSPPSVTVNKVLSSTTNSSNTAVRRSPRKKVAGSQKKENLNSSLDKETLTSPPGANIYKTPCRATDSGLQDSPSIYTRKIDAVRKMDISSESPCGLRRSPRKGVRGPLEGLAKYLEEATSGSQDVTSSKFPHLSSCPNWSISTYLNFDHRSASLMAKCVRTSTSRRVPPLLMISEQKYSKIRKTMNTSQKVQTKRGSVLRPVSCHCYGLGRICSVCVGRSHQVAPRAGTPGFRAPEVLIRHPYQGTAVDMWSAGVIFICLLSGRYPFFRASDDISTLAEICTLLGTNTLKKVAAKLEKLFTCSEERKPLDLMKVCEVLRNNKLSSEEKMSQDNDTKTICPGCHQTQICVCLYLHNPSFTKVTSVSSTPKERNPHSLIDSSSMKYLNTETVDFPSSPKIEEGNCDTNNDECLKAPIETSEAQAKIKSSSNVNSTSGTPGQHRRGSNMSPACYPVSVYHLLKRLLDPNPETRITAGEALNHPFIIEHANMLIQIDD</sequence>
<evidence type="ECO:0000313" key="10">
    <source>
        <dbReference type="EMBL" id="CAL4124931.1"/>
    </source>
</evidence>
<feature type="region of interest" description="Disordered" evidence="8">
    <location>
        <begin position="219"/>
        <end position="305"/>
    </location>
</feature>
<dbReference type="PANTHER" id="PTHR44167">
    <property type="entry name" value="OVARIAN-SPECIFIC SERINE/THREONINE-PROTEIN KINASE LOK-RELATED"/>
    <property type="match status" value="1"/>
</dbReference>
<evidence type="ECO:0000256" key="8">
    <source>
        <dbReference type="SAM" id="MobiDB-lite"/>
    </source>
</evidence>
<dbReference type="SUPFAM" id="SSF56112">
    <property type="entry name" value="Protein kinase-like (PK-like)"/>
    <property type="match status" value="1"/>
</dbReference>
<dbReference type="PANTHER" id="PTHR44167:SF23">
    <property type="entry name" value="CDC7 KINASE, ISOFORM A-RELATED"/>
    <property type="match status" value="1"/>
</dbReference>
<dbReference type="Proteomes" id="UP001497623">
    <property type="component" value="Unassembled WGS sequence"/>
</dbReference>
<dbReference type="InterPro" id="IPR008271">
    <property type="entry name" value="Ser/Thr_kinase_AS"/>
</dbReference>
<feature type="compositionally biased region" description="Polar residues" evidence="8">
    <location>
        <begin position="236"/>
        <end position="257"/>
    </location>
</feature>
<dbReference type="GO" id="GO:0005524">
    <property type="term" value="F:ATP binding"/>
    <property type="evidence" value="ECO:0007669"/>
    <property type="project" value="UniProtKB-UniRule"/>
</dbReference>
<evidence type="ECO:0000313" key="11">
    <source>
        <dbReference type="Proteomes" id="UP001497623"/>
    </source>
</evidence>
<dbReference type="Gene3D" id="1.10.510.10">
    <property type="entry name" value="Transferase(Phosphotransferase) domain 1"/>
    <property type="match status" value="3"/>
</dbReference>
<evidence type="ECO:0000256" key="5">
    <source>
        <dbReference type="ARBA" id="ARBA00022777"/>
    </source>
</evidence>
<dbReference type="PROSITE" id="PS50011">
    <property type="entry name" value="PROTEIN_KINASE_DOM"/>
    <property type="match status" value="1"/>
</dbReference>
<keyword evidence="4 7" id="KW-0547">Nucleotide-binding</keyword>
<reference evidence="10 11" key="1">
    <citation type="submission" date="2024-05" db="EMBL/GenBank/DDBJ databases">
        <authorList>
            <person name="Wallberg A."/>
        </authorList>
    </citation>
    <scope>NUCLEOTIDE SEQUENCE [LARGE SCALE GENOMIC DNA]</scope>
</reference>
<dbReference type="PROSITE" id="PS00108">
    <property type="entry name" value="PROTEIN_KINASE_ST"/>
    <property type="match status" value="1"/>
</dbReference>
<keyword evidence="2" id="KW-0723">Serine/threonine-protein kinase</keyword>
<dbReference type="GO" id="GO:0044773">
    <property type="term" value="P:mitotic DNA damage checkpoint signaling"/>
    <property type="evidence" value="ECO:0007669"/>
    <property type="project" value="TreeGrafter"/>
</dbReference>